<evidence type="ECO:0000259" key="1">
    <source>
        <dbReference type="Pfam" id="PF13439"/>
    </source>
</evidence>
<feature type="domain" description="Glycosyltransferase subfamily 4-like N-terminal" evidence="1">
    <location>
        <begin position="7"/>
        <end position="62"/>
    </location>
</feature>
<name>X0ZJV3_9ZZZZ</name>
<gene>
    <name evidence="2" type="ORF">S01H4_15510</name>
</gene>
<proteinExistence type="predicted"/>
<accession>X0ZJV3</accession>
<feature type="non-terminal residue" evidence="2">
    <location>
        <position position="1"/>
    </location>
</feature>
<dbReference type="Pfam" id="PF13439">
    <property type="entry name" value="Glyco_transf_4"/>
    <property type="match status" value="1"/>
</dbReference>
<comment type="caution">
    <text evidence="2">The sequence shown here is derived from an EMBL/GenBank/DDBJ whole genome shotgun (WGS) entry which is preliminary data.</text>
</comment>
<organism evidence="2">
    <name type="scientific">marine sediment metagenome</name>
    <dbReference type="NCBI Taxonomy" id="412755"/>
    <lineage>
        <taxon>unclassified sequences</taxon>
        <taxon>metagenomes</taxon>
        <taxon>ecological metagenomes</taxon>
    </lineage>
</organism>
<sequence length="62" mass="7112">GHVLRGYFSPAKTRLFRGIEKILAKFTDAIVVVSEQQKEELCEEFGVGRPEQYWVIPLGFDL</sequence>
<reference evidence="2" key="1">
    <citation type="journal article" date="2014" name="Front. Microbiol.">
        <title>High frequency of phylogenetically diverse reductive dehalogenase-homologous genes in deep subseafloor sedimentary metagenomes.</title>
        <authorList>
            <person name="Kawai M."/>
            <person name="Futagami T."/>
            <person name="Toyoda A."/>
            <person name="Takaki Y."/>
            <person name="Nishi S."/>
            <person name="Hori S."/>
            <person name="Arai W."/>
            <person name="Tsubouchi T."/>
            <person name="Morono Y."/>
            <person name="Uchiyama I."/>
            <person name="Ito T."/>
            <person name="Fujiyama A."/>
            <person name="Inagaki F."/>
            <person name="Takami H."/>
        </authorList>
    </citation>
    <scope>NUCLEOTIDE SEQUENCE</scope>
    <source>
        <strain evidence="2">Expedition CK06-06</strain>
    </source>
</reference>
<dbReference type="EMBL" id="BART01006797">
    <property type="protein sequence ID" value="GAG69925.1"/>
    <property type="molecule type" value="Genomic_DNA"/>
</dbReference>
<protein>
    <recommendedName>
        <fullName evidence="1">Glycosyltransferase subfamily 4-like N-terminal domain-containing protein</fullName>
    </recommendedName>
</protein>
<dbReference type="SUPFAM" id="SSF53756">
    <property type="entry name" value="UDP-Glycosyltransferase/glycogen phosphorylase"/>
    <property type="match status" value="1"/>
</dbReference>
<dbReference type="InterPro" id="IPR028098">
    <property type="entry name" value="Glyco_trans_4-like_N"/>
</dbReference>
<evidence type="ECO:0000313" key="2">
    <source>
        <dbReference type="EMBL" id="GAG69925.1"/>
    </source>
</evidence>
<dbReference type="Gene3D" id="3.40.50.2000">
    <property type="entry name" value="Glycogen Phosphorylase B"/>
    <property type="match status" value="1"/>
</dbReference>
<dbReference type="AlphaFoldDB" id="X0ZJV3"/>